<dbReference type="InterPro" id="IPR003719">
    <property type="entry name" value="Phenazine_PhzF-like"/>
</dbReference>
<dbReference type="EMBL" id="CP023702">
    <property type="protein sequence ID" value="QEU70832.1"/>
    <property type="molecule type" value="Genomic_DNA"/>
</dbReference>
<name>A0A5J6F3U9_9ACTN</name>
<dbReference type="PIRSF" id="PIRSF016184">
    <property type="entry name" value="PhzC_PhzF"/>
    <property type="match status" value="1"/>
</dbReference>
<evidence type="ECO:0000313" key="3">
    <source>
        <dbReference type="Proteomes" id="UP000326178"/>
    </source>
</evidence>
<dbReference type="OrthoDB" id="9788221at2"/>
<gene>
    <name evidence="2" type="ORF">CP967_01660</name>
</gene>
<dbReference type="SUPFAM" id="SSF54506">
    <property type="entry name" value="Diaminopimelate epimerase-like"/>
    <property type="match status" value="1"/>
</dbReference>
<sequence length="308" mass="32639">MGYRHVDVFAGKAFTGNSLAVFPESPGLSSARMLAISQELRHFETIFLSGAKVPGEAGGAGEPGGPGEPGEVHARVFDLFEELPFAGHPVLGAAAVLHERAGDHEHAGDVGVRHWRFRLPHKTVPVTTRRTTAGYHAALDQGKPEFLGSVPEQDRPEIAAALSLPEGTLAGLPLEVVSTGLRYLIVPVVGGLSGARIVRGDFAELIARHGAQFAYLVDVEALEGRHWNNDGVLEDVATGSAAGCAGAYLARHRIVPAGKGFTLRQGRFTGRPSLLDVLPQGRPEDLRNVRVGGEVTMVARGILDTLPE</sequence>
<evidence type="ECO:0000313" key="2">
    <source>
        <dbReference type="EMBL" id="QEU70832.1"/>
    </source>
</evidence>
<dbReference type="PANTHER" id="PTHR13774">
    <property type="entry name" value="PHENAZINE BIOSYNTHESIS PROTEIN"/>
    <property type="match status" value="1"/>
</dbReference>
<dbReference type="GO" id="GO:0016853">
    <property type="term" value="F:isomerase activity"/>
    <property type="evidence" value="ECO:0007669"/>
    <property type="project" value="TreeGrafter"/>
</dbReference>
<dbReference type="AlphaFoldDB" id="A0A5J6F3U9"/>
<keyword evidence="3" id="KW-1185">Reference proteome</keyword>
<reference evidence="2 3" key="1">
    <citation type="submission" date="2017-09" db="EMBL/GenBank/DDBJ databases">
        <authorList>
            <person name="Lee N."/>
            <person name="Cho B.-K."/>
        </authorList>
    </citation>
    <scope>NUCLEOTIDE SEQUENCE [LARGE SCALE GENOMIC DNA]</scope>
    <source>
        <strain evidence="2 3">ATCC 12769</strain>
    </source>
</reference>
<dbReference type="Proteomes" id="UP000326178">
    <property type="component" value="Chromosome"/>
</dbReference>
<protein>
    <submittedName>
        <fullName evidence="2">PhzF family phenazine biosynthesis protein</fullName>
    </submittedName>
</protein>
<dbReference type="GO" id="GO:0005737">
    <property type="term" value="C:cytoplasm"/>
    <property type="evidence" value="ECO:0007669"/>
    <property type="project" value="TreeGrafter"/>
</dbReference>
<dbReference type="NCBIfam" id="TIGR00654">
    <property type="entry name" value="PhzF_family"/>
    <property type="match status" value="1"/>
</dbReference>
<dbReference type="Pfam" id="PF02567">
    <property type="entry name" value="PhzC-PhzF"/>
    <property type="match status" value="1"/>
</dbReference>
<dbReference type="KEGG" id="snk:CP967_01660"/>
<feature type="active site" evidence="1">
    <location>
        <position position="44"/>
    </location>
</feature>
<accession>A0A5J6F3U9</accession>
<evidence type="ECO:0000256" key="1">
    <source>
        <dbReference type="PIRSR" id="PIRSR016184-1"/>
    </source>
</evidence>
<dbReference type="Gene3D" id="3.10.310.10">
    <property type="entry name" value="Diaminopimelate Epimerase, Chain A, domain 1"/>
    <property type="match status" value="2"/>
</dbReference>
<dbReference type="PANTHER" id="PTHR13774:SF32">
    <property type="entry name" value="ANTISENSE-ENHANCING SEQUENCE 1"/>
    <property type="match status" value="1"/>
</dbReference>
<proteinExistence type="predicted"/>
<organism evidence="2 3">
    <name type="scientific">Streptomyces nitrosporeus</name>
    <dbReference type="NCBI Taxonomy" id="28894"/>
    <lineage>
        <taxon>Bacteria</taxon>
        <taxon>Bacillati</taxon>
        <taxon>Actinomycetota</taxon>
        <taxon>Actinomycetes</taxon>
        <taxon>Kitasatosporales</taxon>
        <taxon>Streptomycetaceae</taxon>
        <taxon>Streptomyces</taxon>
    </lineage>
</organism>